<proteinExistence type="predicted"/>
<protein>
    <submittedName>
        <fullName evidence="1">Uncharacterized protein</fullName>
    </submittedName>
</protein>
<organism evidence="1 2">
    <name type="scientific">Hibiscus syriacus</name>
    <name type="common">Rose of Sharon</name>
    <dbReference type="NCBI Taxonomy" id="106335"/>
    <lineage>
        <taxon>Eukaryota</taxon>
        <taxon>Viridiplantae</taxon>
        <taxon>Streptophyta</taxon>
        <taxon>Embryophyta</taxon>
        <taxon>Tracheophyta</taxon>
        <taxon>Spermatophyta</taxon>
        <taxon>Magnoliopsida</taxon>
        <taxon>eudicotyledons</taxon>
        <taxon>Gunneridae</taxon>
        <taxon>Pentapetalae</taxon>
        <taxon>rosids</taxon>
        <taxon>malvids</taxon>
        <taxon>Malvales</taxon>
        <taxon>Malvaceae</taxon>
        <taxon>Malvoideae</taxon>
        <taxon>Hibiscus</taxon>
    </lineage>
</organism>
<name>A0A6A3CVD2_HIBSY</name>
<dbReference type="AlphaFoldDB" id="A0A6A3CVD2"/>
<comment type="caution">
    <text evidence="1">The sequence shown here is derived from an EMBL/GenBank/DDBJ whole genome shotgun (WGS) entry which is preliminary data.</text>
</comment>
<keyword evidence="2" id="KW-1185">Reference proteome</keyword>
<accession>A0A6A3CVD2</accession>
<dbReference type="EMBL" id="VEPZ02000123">
    <property type="protein sequence ID" value="KAE8733250.1"/>
    <property type="molecule type" value="Genomic_DNA"/>
</dbReference>
<evidence type="ECO:0000313" key="1">
    <source>
        <dbReference type="EMBL" id="KAE8733250.1"/>
    </source>
</evidence>
<evidence type="ECO:0000313" key="2">
    <source>
        <dbReference type="Proteomes" id="UP000436088"/>
    </source>
</evidence>
<dbReference type="Proteomes" id="UP000436088">
    <property type="component" value="Unassembled WGS sequence"/>
</dbReference>
<gene>
    <name evidence="1" type="ORF">F3Y22_tig00001478pilonHSYRG00547</name>
</gene>
<sequence length="148" mass="16650">MDTAGVIGTPGYGYPWGYRYPFCIRCLSNHRGMDTPAGGIGTLGGFGLARMDGQGQVANKTLVVGTWNCRLLGPRGVYRETNIDANRCIQFWDLNLGGHVWEETFRRRKASFGGMVWRLMMHTNYSCVVARLRSNRGFDKEEAEKVLH</sequence>
<reference evidence="1" key="1">
    <citation type="submission" date="2019-09" db="EMBL/GenBank/DDBJ databases">
        <title>Draft genome information of white flower Hibiscus syriacus.</title>
        <authorList>
            <person name="Kim Y.-M."/>
        </authorList>
    </citation>
    <scope>NUCLEOTIDE SEQUENCE [LARGE SCALE GENOMIC DNA]</scope>
    <source>
        <strain evidence="1">YM2019G1</strain>
    </source>
</reference>